<dbReference type="EMBL" id="UINC01063488">
    <property type="protein sequence ID" value="SVB91178.1"/>
    <property type="molecule type" value="Genomic_DNA"/>
</dbReference>
<organism evidence="1">
    <name type="scientific">marine metagenome</name>
    <dbReference type="NCBI Taxonomy" id="408172"/>
    <lineage>
        <taxon>unclassified sequences</taxon>
        <taxon>metagenomes</taxon>
        <taxon>ecological metagenomes</taxon>
    </lineage>
</organism>
<gene>
    <name evidence="1" type="ORF">METZ01_LOCUS244032</name>
</gene>
<feature type="non-terminal residue" evidence="1">
    <location>
        <position position="1"/>
    </location>
</feature>
<accession>A0A382HV63</accession>
<name>A0A382HV63_9ZZZZ</name>
<reference evidence="1" key="1">
    <citation type="submission" date="2018-05" db="EMBL/GenBank/DDBJ databases">
        <authorList>
            <person name="Lanie J.A."/>
            <person name="Ng W.-L."/>
            <person name="Kazmierczak K.M."/>
            <person name="Andrzejewski T.M."/>
            <person name="Davidsen T.M."/>
            <person name="Wayne K.J."/>
            <person name="Tettelin H."/>
            <person name="Glass J.I."/>
            <person name="Rusch D."/>
            <person name="Podicherti R."/>
            <person name="Tsui H.-C.T."/>
            <person name="Winkler M.E."/>
        </authorList>
    </citation>
    <scope>NUCLEOTIDE SEQUENCE</scope>
</reference>
<sequence length="459" mass="47228">GGGSFSNSEDSALNLNDEDSHLVLDNVTIGFVSASAASNETKGLEVSEDSTLTNLSLTDKLILSVASAKTLTLSESLTVPTQGLELDGAGTLDLDANLTLNGNVDLASGGSLTVDIEGLQLNFNGNLDLVGGDLLTDNETTFYLLSNSTLTTNAEELVANVTIPDGEQPILNLGSATTKLKISDIISVTISCPQSLPIKPKNQLTLLGGARINSGGTLCIDGWLKGDIELNGGTLQVDADTTITSDSSISLMSSSSIKIVDGATLTYEGDSLNIDDTTLSVYGGGSIDLNSDGSNPFTLNDADGELEFSGDSTTTVSHVKIDSGDSTNAPVLKITSSGTIQNITHDGYSEISFASDKTLTVEEDFEVPSGQQMSIIGAAGTLTLSDNLTLTGTLNLAVEDAILSSGSLKLNGGLLEVSEDASISSAVIQEVSSEFSVATGKTLSYTGSSFDISAYTLTL</sequence>
<evidence type="ECO:0000313" key="1">
    <source>
        <dbReference type="EMBL" id="SVB91178.1"/>
    </source>
</evidence>
<proteinExistence type="predicted"/>
<protein>
    <submittedName>
        <fullName evidence="1">Uncharacterized protein</fullName>
    </submittedName>
</protein>
<dbReference type="AlphaFoldDB" id="A0A382HV63"/>
<feature type="non-terminal residue" evidence="1">
    <location>
        <position position="459"/>
    </location>
</feature>